<protein>
    <recommendedName>
        <fullName evidence="1">PPM-type phosphatase domain-containing protein</fullName>
    </recommendedName>
</protein>
<keyword evidence="3" id="KW-1185">Reference proteome</keyword>
<dbReference type="Gene3D" id="3.40.50.300">
    <property type="entry name" value="P-loop containing nucleotide triphosphate hydrolases"/>
    <property type="match status" value="1"/>
</dbReference>
<reference evidence="3" key="1">
    <citation type="journal article" date="2019" name="Int. J. Syst. Evol. Microbiol.">
        <title>The Global Catalogue of Microorganisms (GCM) 10K type strain sequencing project: providing services to taxonomists for standard genome sequencing and annotation.</title>
        <authorList>
            <consortium name="The Broad Institute Genomics Platform"/>
            <consortium name="The Broad Institute Genome Sequencing Center for Infectious Disease"/>
            <person name="Wu L."/>
            <person name="Ma J."/>
        </authorList>
    </citation>
    <scope>NUCLEOTIDE SEQUENCE [LARGE SCALE GENOMIC DNA]</scope>
    <source>
        <strain evidence="3">JCM 9377</strain>
    </source>
</reference>
<dbReference type="Pfam" id="PF07228">
    <property type="entry name" value="SpoIIE"/>
    <property type="match status" value="1"/>
</dbReference>
<dbReference type="RefSeq" id="WP_344828210.1">
    <property type="nucleotide sequence ID" value="NZ_BAAAUV010000006.1"/>
</dbReference>
<dbReference type="InterPro" id="IPR036457">
    <property type="entry name" value="PPM-type-like_dom_sf"/>
</dbReference>
<feature type="domain" description="PPM-type phosphatase" evidence="1">
    <location>
        <begin position="33"/>
        <end position="234"/>
    </location>
</feature>
<accession>A0ABP6Q900</accession>
<gene>
    <name evidence="2" type="ORF">GCM10010468_30030</name>
</gene>
<evidence type="ECO:0000313" key="3">
    <source>
        <dbReference type="Proteomes" id="UP001501237"/>
    </source>
</evidence>
<dbReference type="Gene3D" id="3.60.40.10">
    <property type="entry name" value="PPM-type phosphatase domain"/>
    <property type="match status" value="1"/>
</dbReference>
<dbReference type="InterPro" id="IPR001932">
    <property type="entry name" value="PPM-type_phosphatase-like_dom"/>
</dbReference>
<dbReference type="InterPro" id="IPR027417">
    <property type="entry name" value="P-loop_NTPase"/>
</dbReference>
<dbReference type="Proteomes" id="UP001501237">
    <property type="component" value="Unassembled WGS sequence"/>
</dbReference>
<dbReference type="SUPFAM" id="SSF52540">
    <property type="entry name" value="P-loop containing nucleoside triphosphate hydrolases"/>
    <property type="match status" value="1"/>
</dbReference>
<comment type="caution">
    <text evidence="2">The sequence shown here is derived from an EMBL/GenBank/DDBJ whole genome shotgun (WGS) entry which is preliminary data.</text>
</comment>
<proteinExistence type="predicted"/>
<dbReference type="PANTHER" id="PTHR47691:SF3">
    <property type="entry name" value="HTH-TYPE TRANSCRIPTIONAL REGULATOR RV0890C-RELATED"/>
    <property type="match status" value="1"/>
</dbReference>
<dbReference type="PANTHER" id="PTHR47691">
    <property type="entry name" value="REGULATOR-RELATED"/>
    <property type="match status" value="1"/>
</dbReference>
<name>A0ABP6Q900_9ACTN</name>
<evidence type="ECO:0000259" key="1">
    <source>
        <dbReference type="SMART" id="SM00331"/>
    </source>
</evidence>
<evidence type="ECO:0000313" key="2">
    <source>
        <dbReference type="EMBL" id="GAA3211368.1"/>
    </source>
</evidence>
<sequence length="565" mass="60745">MDDKRLDETFLDPDEELVAEIARQFAPPDVLSRPGLSIALGTRQRSALGVDFCDAFALDEDRTAFAVGDVNGATVAGSVHLLRMRMALRALAASVELPPHLLLARLDMLAHDLDPTGELLVTCVYAVHDPRTGELRLASAGQVTPILVQADGRAELLDPRPSPPLGTGVGLYETLFHPVPVGSLLMLGTKGLTLTPEEHASPGEPDSLPSSPEKIRDALLGTVSRTVALAVARFTPAQPVVEPVVVPPDLAAEPPVSTWSGLGLAGRETELDTLKQFMSEHRIVTVTGPPGAGKSALVKEVTPQLTEDFPDGVRHVDLSGLRDPLMLTDMITGTVSLLELADREMLLVLDGCDHVMADCATLIQSLLRAAPGLKVLTTARQPLGLIIEKTLPLGPLDPADALALLVARVEEAGYPISEPETIRGVSSSLDGLPLTIERAAQKLAGVPIDELALLTEGMSWSHELCSPKERLLWARLSVFDGPFDLTAVEFVCCDEVLPREDLPPLLASLTDRSILLLETDPIAPGYSLVEGVRTFGRSRLEPMPDHATILHLHREWLRIQQDRAI</sequence>
<organism evidence="2 3">
    <name type="scientific">Actinocorallia longicatena</name>
    <dbReference type="NCBI Taxonomy" id="111803"/>
    <lineage>
        <taxon>Bacteria</taxon>
        <taxon>Bacillati</taxon>
        <taxon>Actinomycetota</taxon>
        <taxon>Actinomycetes</taxon>
        <taxon>Streptosporangiales</taxon>
        <taxon>Thermomonosporaceae</taxon>
        <taxon>Actinocorallia</taxon>
    </lineage>
</organism>
<dbReference type="SMART" id="SM00331">
    <property type="entry name" value="PP2C_SIG"/>
    <property type="match status" value="1"/>
</dbReference>
<dbReference type="EMBL" id="BAAAUV010000006">
    <property type="protein sequence ID" value="GAA3211368.1"/>
    <property type="molecule type" value="Genomic_DNA"/>
</dbReference>